<dbReference type="GO" id="GO:0016404">
    <property type="term" value="F:15-hydroxyprostaglandin dehydrogenase (NAD+) activity"/>
    <property type="evidence" value="ECO:0007669"/>
    <property type="project" value="UniProtKB-EC"/>
</dbReference>
<comment type="similarity">
    <text evidence="1 22">Belongs to the short-chain dehydrogenases/reductases (SDR) family.</text>
</comment>
<comment type="catalytic activity">
    <reaction evidence="20">
        <text>(15S)-hydroxy-(5Z,8Z,11Z,13E)-eicosatetraenoate + NAD(+) = 15-oxo-(5Z,8Z,11Z,13E)-eicosatetraenoate + NADH + H(+)</text>
        <dbReference type="Rhea" id="RHEA:23260"/>
        <dbReference type="ChEBI" id="CHEBI:15378"/>
        <dbReference type="ChEBI" id="CHEBI:57409"/>
        <dbReference type="ChEBI" id="CHEBI:57410"/>
        <dbReference type="ChEBI" id="CHEBI:57540"/>
        <dbReference type="ChEBI" id="CHEBI:57945"/>
        <dbReference type="EC" id="1.1.1.232"/>
    </reaction>
    <physiologicalReaction direction="left-to-right" evidence="20">
        <dbReference type="Rhea" id="RHEA:23261"/>
    </physiologicalReaction>
</comment>
<accession>A0A8J5JZA9</accession>
<dbReference type="AlphaFoldDB" id="A0A8J5JZA9"/>
<reference evidence="23" key="1">
    <citation type="journal article" date="2021" name="Sci. Adv.">
        <title>The American lobster genome reveals insights on longevity, neural, and immune adaptations.</title>
        <authorList>
            <person name="Polinski J.M."/>
            <person name="Zimin A.V."/>
            <person name="Clark K.F."/>
            <person name="Kohn A.B."/>
            <person name="Sadowski N."/>
            <person name="Timp W."/>
            <person name="Ptitsyn A."/>
            <person name="Khanna P."/>
            <person name="Romanova D.Y."/>
            <person name="Williams P."/>
            <person name="Greenwood S.J."/>
            <person name="Moroz L.L."/>
            <person name="Walt D.R."/>
            <person name="Bodnar A.G."/>
        </authorList>
    </citation>
    <scope>NUCLEOTIDE SEQUENCE</scope>
    <source>
        <strain evidence="23">GMGI-L3</strain>
    </source>
</reference>
<evidence type="ECO:0000313" key="24">
    <source>
        <dbReference type="Proteomes" id="UP000747542"/>
    </source>
</evidence>
<organism evidence="23 24">
    <name type="scientific">Homarus americanus</name>
    <name type="common">American lobster</name>
    <dbReference type="NCBI Taxonomy" id="6706"/>
    <lineage>
        <taxon>Eukaryota</taxon>
        <taxon>Metazoa</taxon>
        <taxon>Ecdysozoa</taxon>
        <taxon>Arthropoda</taxon>
        <taxon>Crustacea</taxon>
        <taxon>Multicrustacea</taxon>
        <taxon>Malacostraca</taxon>
        <taxon>Eumalacostraca</taxon>
        <taxon>Eucarida</taxon>
        <taxon>Decapoda</taxon>
        <taxon>Pleocyemata</taxon>
        <taxon>Astacidea</taxon>
        <taxon>Nephropoidea</taxon>
        <taxon>Nephropidae</taxon>
        <taxon>Homarus</taxon>
    </lineage>
</organism>
<evidence type="ECO:0000256" key="12">
    <source>
        <dbReference type="ARBA" id="ARBA00048140"/>
    </source>
</evidence>
<comment type="catalytic activity">
    <reaction evidence="11">
        <text>14-hydroxy-(4Z,7Z,10Z,12E,16Z,19Z)-docosahexaenoate + NAD(+) = 14-oxo-(4Z,7Z,10Z,12E,16Z,19Z)-docosahexaenoate + NADH + H(+)</text>
        <dbReference type="Rhea" id="RHEA:48952"/>
        <dbReference type="ChEBI" id="CHEBI:15378"/>
        <dbReference type="ChEBI" id="CHEBI:57540"/>
        <dbReference type="ChEBI" id="CHEBI:57945"/>
        <dbReference type="ChEBI" id="CHEBI:90866"/>
        <dbReference type="ChEBI" id="CHEBI:90867"/>
    </reaction>
    <physiologicalReaction direction="left-to-right" evidence="11">
        <dbReference type="Rhea" id="RHEA:48953"/>
    </physiologicalReaction>
</comment>
<evidence type="ECO:0000256" key="14">
    <source>
        <dbReference type="ARBA" id="ARBA00048170"/>
    </source>
</evidence>
<evidence type="ECO:0000256" key="6">
    <source>
        <dbReference type="ARBA" id="ARBA00041812"/>
    </source>
</evidence>
<evidence type="ECO:0000313" key="23">
    <source>
        <dbReference type="EMBL" id="KAG7164414.1"/>
    </source>
</evidence>
<sequence length="224" mass="23584">VCVADVDTATGSATVQELQDQHGADNVIFAHCDVTKDEDFKGAWETTEEKFGKVNLLINNAGIGNEQNWQKTINVNLGGCMRGTLLGLEKLGVNKGGEGGVVVNISSITGLKAAPFGPIYGATKHAIVGLTRNLGSDFHLKVSGVKVQALCPSLVKTDLLVNSIKSAFSTEVAQALSKFAGTLKDMSAETVANALMKLLEEGRNGGCMVVEAEKDPYYVDAPLS</sequence>
<evidence type="ECO:0000256" key="4">
    <source>
        <dbReference type="ARBA" id="ARBA00039060"/>
    </source>
</evidence>
<dbReference type="SUPFAM" id="SSF51735">
    <property type="entry name" value="NAD(P)-binding Rossmann-fold domains"/>
    <property type="match status" value="1"/>
</dbReference>
<comment type="catalytic activity">
    <reaction evidence="17">
        <text>prostaglandin A1 + NAD(+) = 15-oxo-prostaglandin A1 + NADH + H(+)</text>
        <dbReference type="Rhea" id="RHEA:41263"/>
        <dbReference type="ChEBI" id="CHEBI:15378"/>
        <dbReference type="ChEBI" id="CHEBI:57398"/>
        <dbReference type="ChEBI" id="CHEBI:57540"/>
        <dbReference type="ChEBI" id="CHEBI:57945"/>
        <dbReference type="ChEBI" id="CHEBI:85072"/>
    </reaction>
    <physiologicalReaction direction="left-to-right" evidence="17">
        <dbReference type="Rhea" id="RHEA:41264"/>
    </physiologicalReaction>
</comment>
<evidence type="ECO:0000256" key="15">
    <source>
        <dbReference type="ARBA" id="ARBA00048393"/>
    </source>
</evidence>
<dbReference type="PANTHER" id="PTHR44229:SF4">
    <property type="entry name" value="15-HYDROXYPROSTAGLANDIN DEHYDROGENASE [NAD(+)]"/>
    <property type="match status" value="1"/>
</dbReference>
<keyword evidence="24" id="KW-1185">Reference proteome</keyword>
<dbReference type="GO" id="GO:0047034">
    <property type="term" value="F:15-hydroxyicosatetraenoate dehydrogenase activity"/>
    <property type="evidence" value="ECO:0007669"/>
    <property type="project" value="UniProtKB-EC"/>
</dbReference>
<evidence type="ECO:0000256" key="18">
    <source>
        <dbReference type="ARBA" id="ARBA00048739"/>
    </source>
</evidence>
<dbReference type="Pfam" id="PF00106">
    <property type="entry name" value="adh_short"/>
    <property type="match status" value="1"/>
</dbReference>
<evidence type="ECO:0000256" key="10">
    <source>
        <dbReference type="ARBA" id="ARBA00047672"/>
    </source>
</evidence>
<evidence type="ECO:0000256" key="7">
    <source>
        <dbReference type="ARBA" id="ARBA00042026"/>
    </source>
</evidence>
<comment type="catalytic activity">
    <reaction evidence="12">
        <text>15-oxo-(5S,6R)-dihydroxy-(7E,9E,11Z)-eicosatrienoate + NADH + H(+) = (5S,6R,15S)-trihydroxy-(7E,9E,11Z)-eicosatrienoate + NAD(+)</text>
        <dbReference type="Rhea" id="RHEA:41596"/>
        <dbReference type="ChEBI" id="CHEBI:15378"/>
        <dbReference type="ChEBI" id="CHEBI:57540"/>
        <dbReference type="ChEBI" id="CHEBI:57945"/>
        <dbReference type="ChEBI" id="CHEBI:78325"/>
        <dbReference type="ChEBI" id="CHEBI:78329"/>
    </reaction>
    <physiologicalReaction direction="left-to-right" evidence="12">
        <dbReference type="Rhea" id="RHEA:41597"/>
    </physiologicalReaction>
</comment>
<comment type="catalytic activity">
    <reaction evidence="13">
        <text>(11R)-hydroxy-(5Z,8Z,12E,14Z)-eicosatetraenoate + NAD(+) = 11-oxo-(5Z,8Z,12E,14Z)-eicosatetraenoate + NADH + H(+)</text>
        <dbReference type="Rhea" id="RHEA:48640"/>
        <dbReference type="ChEBI" id="CHEBI:15378"/>
        <dbReference type="ChEBI" id="CHEBI:57540"/>
        <dbReference type="ChEBI" id="CHEBI:57945"/>
        <dbReference type="ChEBI" id="CHEBI:78836"/>
        <dbReference type="ChEBI" id="CHEBI:90697"/>
    </reaction>
    <physiologicalReaction direction="left-to-right" evidence="13">
        <dbReference type="Rhea" id="RHEA:48641"/>
    </physiologicalReaction>
</comment>
<evidence type="ECO:0000256" key="3">
    <source>
        <dbReference type="ARBA" id="ARBA00038968"/>
    </source>
</evidence>
<comment type="catalytic activity">
    <reaction evidence="16">
        <text>lipoxin A4 + NAD(+) = 15-oxo-(5S,6R)-dihydroxy-(7E,9E,11Z,13E)-eicosatetraenoate + NADH + H(+)</text>
        <dbReference type="Rhea" id="RHEA:41572"/>
        <dbReference type="ChEBI" id="CHEBI:15378"/>
        <dbReference type="ChEBI" id="CHEBI:57540"/>
        <dbReference type="ChEBI" id="CHEBI:57945"/>
        <dbReference type="ChEBI" id="CHEBI:67026"/>
        <dbReference type="ChEBI" id="CHEBI:78311"/>
    </reaction>
    <physiologicalReaction direction="left-to-right" evidence="16">
        <dbReference type="Rhea" id="RHEA:41573"/>
    </physiologicalReaction>
</comment>
<dbReference type="InterPro" id="IPR002347">
    <property type="entry name" value="SDR_fam"/>
</dbReference>
<comment type="catalytic activity">
    <reaction evidence="18">
        <text>prostaglandin E2 + NAD(+) = 15-oxoprostaglandin E2 + NADH + H(+)</text>
        <dbReference type="Rhea" id="RHEA:11876"/>
        <dbReference type="ChEBI" id="CHEBI:15378"/>
        <dbReference type="ChEBI" id="CHEBI:57400"/>
        <dbReference type="ChEBI" id="CHEBI:57540"/>
        <dbReference type="ChEBI" id="CHEBI:57945"/>
        <dbReference type="ChEBI" id="CHEBI:606564"/>
        <dbReference type="EC" id="1.1.1.141"/>
    </reaction>
    <physiologicalReaction direction="left-to-right" evidence="18">
        <dbReference type="Rhea" id="RHEA:11877"/>
    </physiologicalReaction>
</comment>
<evidence type="ECO:0000256" key="5">
    <source>
        <dbReference type="ARBA" id="ARBA00040276"/>
    </source>
</evidence>
<evidence type="ECO:0000256" key="22">
    <source>
        <dbReference type="RuleBase" id="RU000363"/>
    </source>
</evidence>
<evidence type="ECO:0000256" key="19">
    <source>
        <dbReference type="ARBA" id="ARBA00048921"/>
    </source>
</evidence>
<dbReference type="EMBL" id="JAHLQT010025476">
    <property type="protein sequence ID" value="KAG7164414.1"/>
    <property type="molecule type" value="Genomic_DNA"/>
</dbReference>
<name>A0A8J5JZA9_HOMAM</name>
<dbReference type="PROSITE" id="PS00061">
    <property type="entry name" value="ADH_SHORT"/>
    <property type="match status" value="1"/>
</dbReference>
<evidence type="ECO:0000256" key="2">
    <source>
        <dbReference type="ARBA" id="ARBA00023002"/>
    </source>
</evidence>
<dbReference type="PRINTS" id="PR00081">
    <property type="entry name" value="GDHRDH"/>
</dbReference>
<dbReference type="PRINTS" id="PR00080">
    <property type="entry name" value="SDRFAMILY"/>
</dbReference>
<comment type="catalytic activity">
    <reaction evidence="10">
        <text>resolvin D1 + NAD(+) = 8-oxoresolvin D1 + NADH + H(+)</text>
        <dbReference type="Rhea" id="RHEA:50124"/>
        <dbReference type="ChEBI" id="CHEBI:15378"/>
        <dbReference type="ChEBI" id="CHEBI:57540"/>
        <dbReference type="ChEBI" id="CHEBI:57945"/>
        <dbReference type="ChEBI" id="CHEBI:132079"/>
        <dbReference type="ChEBI" id="CHEBI:132080"/>
    </reaction>
    <physiologicalReaction direction="left-to-right" evidence="10">
        <dbReference type="Rhea" id="RHEA:50125"/>
    </physiologicalReaction>
</comment>
<protein>
    <recommendedName>
        <fullName evidence="5">15-hydroxyprostaglandin dehydrogenase [NAD(+)]</fullName>
        <ecNumber evidence="3">1.1.1.141</ecNumber>
        <ecNumber evidence="4">1.1.1.232</ecNumber>
    </recommendedName>
    <alternativeName>
        <fullName evidence="7">Eicosanoid/docosanoid dehydrogenase [NAD(+)]</fullName>
    </alternativeName>
    <alternativeName>
        <fullName evidence="6">Prostaglandin dehydrogenase 1</fullName>
    </alternativeName>
</protein>
<comment type="catalytic activity">
    <reaction evidence="14">
        <text>resolvin D1 + NAD(+) = 17-oxoresolvin D1 + NADH + H(+)</text>
        <dbReference type="Rhea" id="RHEA:50128"/>
        <dbReference type="ChEBI" id="CHEBI:15378"/>
        <dbReference type="ChEBI" id="CHEBI:57540"/>
        <dbReference type="ChEBI" id="CHEBI:57945"/>
        <dbReference type="ChEBI" id="CHEBI:132079"/>
        <dbReference type="ChEBI" id="CHEBI:132081"/>
    </reaction>
    <physiologicalReaction direction="left-to-right" evidence="14">
        <dbReference type="Rhea" id="RHEA:50129"/>
    </physiologicalReaction>
</comment>
<evidence type="ECO:0000256" key="17">
    <source>
        <dbReference type="ARBA" id="ARBA00048611"/>
    </source>
</evidence>
<dbReference type="Proteomes" id="UP000747542">
    <property type="component" value="Unassembled WGS sequence"/>
</dbReference>
<comment type="function">
    <text evidence="8">Catalyzes the NAD-dependent dehydrogenation (oxidation) of a broad array of hydroxylated polyunsaturated fatty acids (mainly eicosanoids and docosanoids, including prostaglandins, lipoxins and resolvins), yielding their corresponding keto (oxo) metabolites. Decreases the levels of the pro-proliferative prostaglandins such as prostaglandin E2 (whose activity is increased in cancer because of an increase in the expression of cyclooxygenase 2) and generates oxo-fatty acid products that can profoundly influence cell function by abrogating pro-inflammatory cytokine expression. Converts resolvins E1, D1 and D2 to their oxo products, which represents a mode of resolvin inactivation. Resolvin E1 plays important roles during the resolution phase of acute inflammation, while resolvins D1 and D2 have a unique role in obesity-induced adipose inflammation.</text>
</comment>
<dbReference type="InterPro" id="IPR020904">
    <property type="entry name" value="Sc_DH/Rdtase_CS"/>
</dbReference>
<comment type="catalytic activity">
    <reaction evidence="21">
        <text>resolvin E1 + NAD(+) = 18-oxo-resolvin E1 + NADH + H(+)</text>
        <dbReference type="Rhea" id="RHEA:49244"/>
        <dbReference type="ChEBI" id="CHEBI:15378"/>
        <dbReference type="ChEBI" id="CHEBI:57540"/>
        <dbReference type="ChEBI" id="CHEBI:57945"/>
        <dbReference type="ChEBI" id="CHEBI:91000"/>
        <dbReference type="ChEBI" id="CHEBI:91001"/>
    </reaction>
    <physiologicalReaction direction="left-to-right" evidence="21">
        <dbReference type="Rhea" id="RHEA:49245"/>
    </physiologicalReaction>
</comment>
<comment type="catalytic activity">
    <reaction evidence="15">
        <text>resolvin D2 + NAD(+) = 7-oxoresolvin D2 + NADH + H(+)</text>
        <dbReference type="Rhea" id="RHEA:53584"/>
        <dbReference type="ChEBI" id="CHEBI:15378"/>
        <dbReference type="ChEBI" id="CHEBI:57540"/>
        <dbReference type="ChEBI" id="CHEBI:57945"/>
        <dbReference type="ChEBI" id="CHEBI:133367"/>
        <dbReference type="ChEBI" id="CHEBI:137497"/>
    </reaction>
    <physiologicalReaction direction="left-to-right" evidence="15">
        <dbReference type="Rhea" id="RHEA:53585"/>
    </physiologicalReaction>
</comment>
<evidence type="ECO:0000256" key="9">
    <source>
        <dbReference type="ARBA" id="ARBA00047325"/>
    </source>
</evidence>
<gene>
    <name evidence="23" type="primary">Hpgd-L</name>
    <name evidence="23" type="ORF">Hamer_G003613</name>
</gene>
<proteinExistence type="inferred from homology"/>
<keyword evidence="2" id="KW-0560">Oxidoreductase</keyword>
<evidence type="ECO:0000256" key="13">
    <source>
        <dbReference type="ARBA" id="ARBA00048144"/>
    </source>
</evidence>
<evidence type="ECO:0000256" key="20">
    <source>
        <dbReference type="ARBA" id="ARBA00049151"/>
    </source>
</evidence>
<dbReference type="EC" id="1.1.1.141" evidence="3"/>
<dbReference type="GO" id="GO:0005737">
    <property type="term" value="C:cytoplasm"/>
    <property type="evidence" value="ECO:0007669"/>
    <property type="project" value="TreeGrafter"/>
</dbReference>
<evidence type="ECO:0000256" key="1">
    <source>
        <dbReference type="ARBA" id="ARBA00006484"/>
    </source>
</evidence>
<comment type="catalytic activity">
    <reaction evidence="9">
        <text>prostaglandin E1 + NAD(+) = 15-oxoprostaglandin E1 + NADH + H(+)</text>
        <dbReference type="Rhea" id="RHEA:16477"/>
        <dbReference type="ChEBI" id="CHEBI:15378"/>
        <dbReference type="ChEBI" id="CHEBI:57397"/>
        <dbReference type="ChEBI" id="CHEBI:57401"/>
        <dbReference type="ChEBI" id="CHEBI:57540"/>
        <dbReference type="ChEBI" id="CHEBI:57945"/>
    </reaction>
    <physiologicalReaction direction="left-to-right" evidence="9">
        <dbReference type="Rhea" id="RHEA:16478"/>
    </physiologicalReaction>
</comment>
<comment type="caution">
    <text evidence="23">The sequence shown here is derived from an EMBL/GenBank/DDBJ whole genome shotgun (WGS) entry which is preliminary data.</text>
</comment>
<evidence type="ECO:0000256" key="11">
    <source>
        <dbReference type="ARBA" id="ARBA00048008"/>
    </source>
</evidence>
<dbReference type="InterPro" id="IPR036291">
    <property type="entry name" value="NAD(P)-bd_dom_sf"/>
</dbReference>
<feature type="non-terminal residue" evidence="23">
    <location>
        <position position="224"/>
    </location>
</feature>
<dbReference type="EC" id="1.1.1.232" evidence="4"/>
<evidence type="ECO:0000256" key="21">
    <source>
        <dbReference type="ARBA" id="ARBA00049188"/>
    </source>
</evidence>
<dbReference type="PANTHER" id="PTHR44229">
    <property type="entry name" value="15-HYDROXYPROSTAGLANDIN DEHYDROGENASE [NAD(+)]"/>
    <property type="match status" value="1"/>
</dbReference>
<comment type="catalytic activity">
    <reaction evidence="19">
        <text>resolvin D2 + NAD(+) = 16-oxoresolvin D2 + NADH + H(+)</text>
        <dbReference type="Rhea" id="RHEA:53588"/>
        <dbReference type="ChEBI" id="CHEBI:15378"/>
        <dbReference type="ChEBI" id="CHEBI:57540"/>
        <dbReference type="ChEBI" id="CHEBI:57945"/>
        <dbReference type="ChEBI" id="CHEBI:133367"/>
        <dbReference type="ChEBI" id="CHEBI:137498"/>
    </reaction>
    <physiologicalReaction direction="left-to-right" evidence="19">
        <dbReference type="Rhea" id="RHEA:53589"/>
    </physiologicalReaction>
</comment>
<evidence type="ECO:0000256" key="16">
    <source>
        <dbReference type="ARBA" id="ARBA00048535"/>
    </source>
</evidence>
<dbReference type="Gene3D" id="3.40.50.720">
    <property type="entry name" value="NAD(P)-binding Rossmann-like Domain"/>
    <property type="match status" value="1"/>
</dbReference>
<evidence type="ECO:0000256" key="8">
    <source>
        <dbReference type="ARBA" id="ARBA00045705"/>
    </source>
</evidence>